<reference evidence="3 4" key="1">
    <citation type="submission" date="2016-01" db="EMBL/GenBank/DDBJ databases">
        <title>Draft Genome Sequences of Seven Thermophilic Sporeformers Isolated from Foods.</title>
        <authorList>
            <person name="Berendsen E.M."/>
            <person name="Wells-Bennik M.H."/>
            <person name="Krawcyk A.O."/>
            <person name="De Jong A."/>
            <person name="Holsappel S."/>
            <person name="Eijlander R.T."/>
            <person name="Kuipers O.P."/>
        </authorList>
    </citation>
    <scope>NUCLEOTIDE SEQUENCE [LARGE SCALE GENOMIC DNA]</scope>
    <source>
        <strain evidence="3 4">B4119</strain>
    </source>
</reference>
<organism evidence="3 4">
    <name type="scientific">Saccharococcus caldoxylosilyticus</name>
    <dbReference type="NCBI Taxonomy" id="81408"/>
    <lineage>
        <taxon>Bacteria</taxon>
        <taxon>Bacillati</taxon>
        <taxon>Bacillota</taxon>
        <taxon>Bacilli</taxon>
        <taxon>Bacillales</taxon>
        <taxon>Anoxybacillaceae</taxon>
        <taxon>Saccharococcus</taxon>
    </lineage>
</organism>
<sequence>MQTTKNNNSNSSYYQALDFFMLRTPVFPLEKYIKIFSQECKKQNDNDDAVNDIMEHFIALADDPVFREAIAVASLPLYESLDELKKRDTKKAKQVFYSVLNYYIRMSMRPTPFGLFSGVSLGYFGNETDITLNKQYLKRARPDMQWLCNVVKLLEQDFMLLPNLSVRANHLLYRHGDRMILPYLSHHGTKQDSAIDNAVFKITPVIEDVLSISKSPIKFSDLVSMLSEKYQGVPKEKIVSYLRSMIDKDFLITDLRPPLLGKSPFNYVLQKVKSLHPNPNNCKLYNQLVSIYQSILEYNQSKLGEGEKLYIQLTKEMMGIVKTKNTLQVDLKMGAKEVKINKRIKQDIEEAAEILWRISTKRRGAEHIRSYYNDFVENYGYYSEIPILELLDSSLGIGAPPTYLNPPSSKTVIENNSNPKRDFILFSWISECLALGEQKILLTDQMIKELEIENQSISDAPDSFELYFTLAGKSRDAIDRGEYTLVIGPNVGSFGAGKTFGRFVDVLGDRAYKNIKNVYETEQKLNPDAIFVEVSYLPSSSRVANVMIVPSIREYEIAIGTNSSKACSKTLPLSDIVVGASQDRLYLKSNSLGKEIIPVTGHMVNHINGVPNIYRFLIDIGLERQSHWEPFNWGGASQLPFLPRIQYEKTILSLATWRFNKLMYPFNKVQERSDWDIALNKWREIYRVPRYINLTDFDNRILLDLDNKVHRQVIFNKFSKLDDNNFLVFTELGFSFKENWVTSEENNQEHFIMEGVFPVVKTSGYREGRGKNSQDIRKEYIPKSDRSKTIGSDWLYLKLYGPSDRLDELIYSQIREFCQRIQTEELAKYSFFMRYADPKSHVRLRFHGDPQTLLCKLLPLIHEWVENLQRQGLVDDLLIDTYKPEIERYGGRTLITLAEKMFAFDSKVSADIIAWRELEGKNFNKNLIAVISVVSLLEASGLSIEKQLEWLNKVVPNRKQSKEFRENRKLFTLLANPEDDWKNLKKHKELYKLYDILSQRKDVTRQYFNQVYSTDIAELTNHPDDILGSVIHLHLNRLGFHGEEEENVMTLTKHTLQSLFFRKKCNQ</sequence>
<dbReference type="InterPro" id="IPR006827">
    <property type="entry name" value="Lant_deHydtase_N"/>
</dbReference>
<dbReference type="RefSeq" id="WP_061580009.1">
    <property type="nucleotide sequence ID" value="NZ_LQYS01000098.1"/>
</dbReference>
<dbReference type="EMBL" id="LQYS01000098">
    <property type="protein sequence ID" value="KYD09186.1"/>
    <property type="molecule type" value="Genomic_DNA"/>
</dbReference>
<dbReference type="Pfam" id="PF14028">
    <property type="entry name" value="Lant_dehydr_C"/>
    <property type="match status" value="1"/>
</dbReference>
<comment type="caution">
    <text evidence="3">The sequence shown here is derived from an EMBL/GenBank/DDBJ whole genome shotgun (WGS) entry which is preliminary data.</text>
</comment>
<protein>
    <recommendedName>
        <fullName evidence="5">Lantibiotic biosynthesis protein</fullName>
    </recommendedName>
</protein>
<dbReference type="PATRIC" id="fig|81408.3.peg.763"/>
<gene>
    <name evidence="3" type="ORF">B4119_0323</name>
</gene>
<dbReference type="NCBIfam" id="TIGR03891">
    <property type="entry name" value="thiopep_ocin"/>
    <property type="match status" value="1"/>
</dbReference>
<evidence type="ECO:0000313" key="4">
    <source>
        <dbReference type="Proteomes" id="UP000075455"/>
    </source>
</evidence>
<proteinExistence type="predicted"/>
<evidence type="ECO:0000313" key="3">
    <source>
        <dbReference type="EMBL" id="KYD09186.1"/>
    </source>
</evidence>
<dbReference type="AlphaFoldDB" id="A0A150LB38"/>
<dbReference type="STRING" id="81408.B4119_0323"/>
<evidence type="ECO:0000259" key="1">
    <source>
        <dbReference type="Pfam" id="PF04738"/>
    </source>
</evidence>
<dbReference type="Pfam" id="PF04738">
    <property type="entry name" value="Lant_dehydr_N"/>
    <property type="match status" value="1"/>
</dbReference>
<feature type="domain" description="Lantibiotic dehydratase N-terminal" evidence="1">
    <location>
        <begin position="63"/>
        <end position="713"/>
    </location>
</feature>
<feature type="domain" description="Thiopeptide-type bacteriocin biosynthesis" evidence="2">
    <location>
        <begin position="794"/>
        <end position="1055"/>
    </location>
</feature>
<dbReference type="Proteomes" id="UP000075455">
    <property type="component" value="Unassembled WGS sequence"/>
</dbReference>
<evidence type="ECO:0008006" key="5">
    <source>
        <dbReference type="Google" id="ProtNLM"/>
    </source>
</evidence>
<dbReference type="InterPro" id="IPR023809">
    <property type="entry name" value="Thiopep_bacteriocin_synth_dom"/>
</dbReference>
<name>A0A150LB38_9BACL</name>
<evidence type="ECO:0000259" key="2">
    <source>
        <dbReference type="Pfam" id="PF14028"/>
    </source>
</evidence>
<accession>A0A150LB38</accession>